<sequence>MNLWQVALNALGVDAVTGTASPHADSTHLESLNNAAAFATPPMPVIDRRAAMSIPVVRRARNLIASTIGRLPLVETVAPNAEPTKLLTQPEPGRTRANSITWLVDQLIFYPHAHWHVIDRNGRGYPTAVELLPYDAVSYDATTGAPTLPPGMSAANLIRFDSPDEGLLAAGADVLRRSLSITAAASRAESNPVPALDLHNNGEELTAAEIEQLLSSWERARARRGVAYSSRSLEVRPLGSSTENLLIEGRRQIDLELVRAIGLPAWAADVVISGSSLNYTNRESRNAELIDFTLAPYMTAITERLSLGDVTPSGRNVTFDTDALVKPSRENRWKTLEIGINAGIITAEEARKEEGLDR</sequence>
<dbReference type="RefSeq" id="WP_066057126.1">
    <property type="nucleotide sequence ID" value="NZ_JBHUNF010000004.1"/>
</dbReference>
<proteinExistence type="predicted"/>
<name>A0ABW5RKD9_9MICO</name>
<gene>
    <name evidence="1" type="ORF">ACFSUQ_06760</name>
</gene>
<dbReference type="Gene3D" id="3.30.1120.70">
    <property type="match status" value="1"/>
</dbReference>
<dbReference type="InterPro" id="IPR006944">
    <property type="entry name" value="Phage/GTA_portal"/>
</dbReference>
<comment type="caution">
    <text evidence="1">The sequence shown here is derived from an EMBL/GenBank/DDBJ whole genome shotgun (WGS) entry which is preliminary data.</text>
</comment>
<organism evidence="1 2">
    <name type="scientific">Gulosibacter bifidus</name>
    <dbReference type="NCBI Taxonomy" id="272239"/>
    <lineage>
        <taxon>Bacteria</taxon>
        <taxon>Bacillati</taxon>
        <taxon>Actinomycetota</taxon>
        <taxon>Actinomycetes</taxon>
        <taxon>Micrococcales</taxon>
        <taxon>Microbacteriaceae</taxon>
        <taxon>Gulosibacter</taxon>
    </lineage>
</organism>
<dbReference type="Proteomes" id="UP001597453">
    <property type="component" value="Unassembled WGS sequence"/>
</dbReference>
<dbReference type="Gene3D" id="1.20.1270.210">
    <property type="match status" value="1"/>
</dbReference>
<evidence type="ECO:0000313" key="1">
    <source>
        <dbReference type="EMBL" id="MFD2674994.1"/>
    </source>
</evidence>
<accession>A0ABW5RKD9</accession>
<keyword evidence="2" id="KW-1185">Reference proteome</keyword>
<protein>
    <submittedName>
        <fullName evidence="1">Phage portal protein</fullName>
    </submittedName>
</protein>
<dbReference type="Pfam" id="PF04860">
    <property type="entry name" value="Phage_portal"/>
    <property type="match status" value="1"/>
</dbReference>
<reference evidence="2" key="1">
    <citation type="journal article" date="2019" name="Int. J. Syst. Evol. Microbiol.">
        <title>The Global Catalogue of Microorganisms (GCM) 10K type strain sequencing project: providing services to taxonomists for standard genome sequencing and annotation.</title>
        <authorList>
            <consortium name="The Broad Institute Genomics Platform"/>
            <consortium name="The Broad Institute Genome Sequencing Center for Infectious Disease"/>
            <person name="Wu L."/>
            <person name="Ma J."/>
        </authorList>
    </citation>
    <scope>NUCLEOTIDE SEQUENCE [LARGE SCALE GENOMIC DNA]</scope>
    <source>
        <strain evidence="2">TISTR 1511</strain>
    </source>
</reference>
<dbReference type="Gene3D" id="3.40.140.120">
    <property type="match status" value="1"/>
</dbReference>
<evidence type="ECO:0000313" key="2">
    <source>
        <dbReference type="Proteomes" id="UP001597453"/>
    </source>
</evidence>
<dbReference type="EMBL" id="JBHUNF010000004">
    <property type="protein sequence ID" value="MFD2674994.1"/>
    <property type="molecule type" value="Genomic_DNA"/>
</dbReference>